<protein>
    <submittedName>
        <fullName evidence="1">Uncharacterized protein</fullName>
    </submittedName>
</protein>
<dbReference type="OrthoDB" id="5366687at2759"/>
<proteinExistence type="predicted"/>
<accession>A0A6A5S9A8</accession>
<reference evidence="1" key="1">
    <citation type="journal article" date="2020" name="Stud. Mycol.">
        <title>101 Dothideomycetes genomes: a test case for predicting lifestyles and emergence of pathogens.</title>
        <authorList>
            <person name="Haridas S."/>
            <person name="Albert R."/>
            <person name="Binder M."/>
            <person name="Bloem J."/>
            <person name="Labutti K."/>
            <person name="Salamov A."/>
            <person name="Andreopoulos B."/>
            <person name="Baker S."/>
            <person name="Barry K."/>
            <person name="Bills G."/>
            <person name="Bluhm B."/>
            <person name="Cannon C."/>
            <person name="Castanera R."/>
            <person name="Culley D."/>
            <person name="Daum C."/>
            <person name="Ezra D."/>
            <person name="Gonzalez J."/>
            <person name="Henrissat B."/>
            <person name="Kuo A."/>
            <person name="Liang C."/>
            <person name="Lipzen A."/>
            <person name="Lutzoni F."/>
            <person name="Magnuson J."/>
            <person name="Mondo S."/>
            <person name="Nolan M."/>
            <person name="Ohm R."/>
            <person name="Pangilinan J."/>
            <person name="Park H.-J."/>
            <person name="Ramirez L."/>
            <person name="Alfaro M."/>
            <person name="Sun H."/>
            <person name="Tritt A."/>
            <person name="Yoshinaga Y."/>
            <person name="Zwiers L.-H."/>
            <person name="Turgeon B."/>
            <person name="Goodwin S."/>
            <person name="Spatafora J."/>
            <person name="Crous P."/>
            <person name="Grigoriev I."/>
        </authorList>
    </citation>
    <scope>NUCLEOTIDE SEQUENCE</scope>
    <source>
        <strain evidence="1">CBS 161.51</strain>
    </source>
</reference>
<sequence>MIQTLMATVELVDTNLNIAPGSWRDQLQTIRNATSSLDLLDTIPNEARKRWQLPLITVFQRVAFSDADNGAIQDIADWCLRQALTLLQVYPEDFDLMSLIGRNWLLRAQKALAGIARTETGSSSSEGSTFGQPNATTRTLAETELRLGLADYVQARVLLLPATDYLQRAVSAADAQGVASGHLLTMAAEAFMSLGNVTSSRVNDRYYHQAMSYLRAAAEHPNHSLPRHLEQ</sequence>
<dbReference type="Proteomes" id="UP000800038">
    <property type="component" value="Unassembled WGS sequence"/>
</dbReference>
<name>A0A6A5S9A8_9PLEO</name>
<keyword evidence="2" id="KW-1185">Reference proteome</keyword>
<dbReference type="EMBL" id="ML976203">
    <property type="protein sequence ID" value="KAF1936210.1"/>
    <property type="molecule type" value="Genomic_DNA"/>
</dbReference>
<dbReference type="AlphaFoldDB" id="A0A6A5S9A8"/>
<evidence type="ECO:0000313" key="2">
    <source>
        <dbReference type="Proteomes" id="UP000800038"/>
    </source>
</evidence>
<organism evidence="1 2">
    <name type="scientific">Clathrospora elynae</name>
    <dbReference type="NCBI Taxonomy" id="706981"/>
    <lineage>
        <taxon>Eukaryota</taxon>
        <taxon>Fungi</taxon>
        <taxon>Dikarya</taxon>
        <taxon>Ascomycota</taxon>
        <taxon>Pezizomycotina</taxon>
        <taxon>Dothideomycetes</taxon>
        <taxon>Pleosporomycetidae</taxon>
        <taxon>Pleosporales</taxon>
        <taxon>Diademaceae</taxon>
        <taxon>Clathrospora</taxon>
    </lineage>
</organism>
<evidence type="ECO:0000313" key="1">
    <source>
        <dbReference type="EMBL" id="KAF1936210.1"/>
    </source>
</evidence>
<gene>
    <name evidence="1" type="ORF">EJ02DRAFT_359621</name>
</gene>